<evidence type="ECO:0000256" key="1">
    <source>
        <dbReference type="ARBA" id="ARBA00022603"/>
    </source>
</evidence>
<evidence type="ECO:0000313" key="5">
    <source>
        <dbReference type="Proteomes" id="UP001041814"/>
    </source>
</evidence>
<proteinExistence type="predicted"/>
<dbReference type="SUPFAM" id="SSF53335">
    <property type="entry name" value="S-adenosyl-L-methionine-dependent methyltransferases"/>
    <property type="match status" value="1"/>
</dbReference>
<dbReference type="Pfam" id="PF13649">
    <property type="entry name" value="Methyltransf_25"/>
    <property type="match status" value="1"/>
</dbReference>
<sequence>MLHDPWLAPWLPQLKDSAGNRPVLEIGCGTGADTATLAEAGLAVVAFDLSAASAAATRLRVPGAEVHHQDVRAPFPLGTGEAGAVIASLSLHYFPWAETLDLVRRIRETLQPGGLFLCRLNSVEDKHFGATGHPAIEPNYYLVDGQPKRFFDERCTADLFASGWQVLSMEHQTTRKYVRQKALWEVVARRDDRR</sequence>
<dbReference type="PANTHER" id="PTHR43861:SF1">
    <property type="entry name" value="TRANS-ACONITATE 2-METHYLTRANSFERASE"/>
    <property type="match status" value="1"/>
</dbReference>
<dbReference type="CDD" id="cd02440">
    <property type="entry name" value="AdoMet_MTases"/>
    <property type="match status" value="1"/>
</dbReference>
<dbReference type="GO" id="GO:0008168">
    <property type="term" value="F:methyltransferase activity"/>
    <property type="evidence" value="ECO:0007669"/>
    <property type="project" value="UniProtKB-KW"/>
</dbReference>
<name>A0ABS1E1R5_RUBGE</name>
<keyword evidence="1 4" id="KW-0489">Methyltransferase</keyword>
<protein>
    <submittedName>
        <fullName evidence="4">SAM-dependent methyltransferase</fullName>
    </submittedName>
</protein>
<gene>
    <name evidence="4" type="ORF">CKO43_22455</name>
</gene>
<reference evidence="4" key="2">
    <citation type="journal article" date="2020" name="Microorganisms">
        <title>Osmotic Adaptation and Compatible Solute Biosynthesis of Phototrophic Bacteria as Revealed from Genome Analyses.</title>
        <authorList>
            <person name="Imhoff J.F."/>
            <person name="Rahn T."/>
            <person name="Kunzel S."/>
            <person name="Keller A."/>
            <person name="Neulinger S.C."/>
        </authorList>
    </citation>
    <scope>NUCLEOTIDE SEQUENCE</scope>
    <source>
        <strain evidence="4">IM 151</strain>
    </source>
</reference>
<keyword evidence="5" id="KW-1185">Reference proteome</keyword>
<dbReference type="RefSeq" id="WP_200380069.1">
    <property type="nucleotide sequence ID" value="NZ_NRRU01000128.1"/>
</dbReference>
<accession>A0ABS1E1R5</accession>
<feature type="domain" description="Methyltransferase" evidence="3">
    <location>
        <begin position="23"/>
        <end position="114"/>
    </location>
</feature>
<keyword evidence="2" id="KW-0808">Transferase</keyword>
<reference evidence="4" key="1">
    <citation type="submission" date="2017-08" db="EMBL/GenBank/DDBJ databases">
        <authorList>
            <person name="Imhoff J.F."/>
            <person name="Rahn T."/>
            <person name="Kuenzel S."/>
            <person name="Neulinger S.C."/>
        </authorList>
    </citation>
    <scope>NUCLEOTIDE SEQUENCE</scope>
    <source>
        <strain evidence="4">IM 151</strain>
    </source>
</reference>
<evidence type="ECO:0000259" key="3">
    <source>
        <dbReference type="Pfam" id="PF13649"/>
    </source>
</evidence>
<dbReference type="Gene3D" id="3.40.50.150">
    <property type="entry name" value="Vaccinia Virus protein VP39"/>
    <property type="match status" value="1"/>
</dbReference>
<dbReference type="PANTHER" id="PTHR43861">
    <property type="entry name" value="TRANS-ACONITATE 2-METHYLTRANSFERASE-RELATED"/>
    <property type="match status" value="1"/>
</dbReference>
<comment type="caution">
    <text evidence="4">The sequence shown here is derived from an EMBL/GenBank/DDBJ whole genome shotgun (WGS) entry which is preliminary data.</text>
</comment>
<dbReference type="EMBL" id="NRRU01000128">
    <property type="protein sequence ID" value="MBK1715519.1"/>
    <property type="molecule type" value="Genomic_DNA"/>
</dbReference>
<dbReference type="InterPro" id="IPR029063">
    <property type="entry name" value="SAM-dependent_MTases_sf"/>
</dbReference>
<dbReference type="GO" id="GO:0032259">
    <property type="term" value="P:methylation"/>
    <property type="evidence" value="ECO:0007669"/>
    <property type="project" value="UniProtKB-KW"/>
</dbReference>
<dbReference type="Proteomes" id="UP001041814">
    <property type="component" value="Unassembled WGS sequence"/>
</dbReference>
<dbReference type="InterPro" id="IPR041698">
    <property type="entry name" value="Methyltransf_25"/>
</dbReference>
<organism evidence="4 5">
    <name type="scientific">Rubrivivax gelatinosus</name>
    <name type="common">Rhodocyclus gelatinosus</name>
    <name type="synonym">Rhodopseudomonas gelatinosa</name>
    <dbReference type="NCBI Taxonomy" id="28068"/>
    <lineage>
        <taxon>Bacteria</taxon>
        <taxon>Pseudomonadati</taxon>
        <taxon>Pseudomonadota</taxon>
        <taxon>Betaproteobacteria</taxon>
        <taxon>Burkholderiales</taxon>
        <taxon>Sphaerotilaceae</taxon>
        <taxon>Rubrivivax</taxon>
    </lineage>
</organism>
<evidence type="ECO:0000313" key="4">
    <source>
        <dbReference type="EMBL" id="MBK1715519.1"/>
    </source>
</evidence>
<evidence type="ECO:0000256" key="2">
    <source>
        <dbReference type="ARBA" id="ARBA00022679"/>
    </source>
</evidence>